<feature type="transmembrane region" description="Helical" evidence="1">
    <location>
        <begin position="406"/>
        <end position="426"/>
    </location>
</feature>
<reference evidence="3 4" key="1">
    <citation type="submission" date="2023-09" db="EMBL/GenBank/DDBJ databases">
        <title>Different Types of Thermotolerant Ring-Cleaving Dioxygenases derived from Aeribacillus composti HB-1 applied for multiple aromatic hydrocarbons removal.</title>
        <authorList>
            <person name="Cao L."/>
            <person name="Li M."/>
            <person name="Ma T."/>
        </authorList>
    </citation>
    <scope>NUCLEOTIDE SEQUENCE [LARGE SCALE GENOMIC DNA]</scope>
    <source>
        <strain evidence="3 4">HB-1</strain>
    </source>
</reference>
<evidence type="ECO:0000259" key="2">
    <source>
        <dbReference type="Pfam" id="PF02517"/>
    </source>
</evidence>
<accession>A0ABY9WBK3</accession>
<keyword evidence="1" id="KW-0812">Transmembrane</keyword>
<dbReference type="Pfam" id="PF02517">
    <property type="entry name" value="Rce1-like"/>
    <property type="match status" value="1"/>
</dbReference>
<dbReference type="EMBL" id="CP134501">
    <property type="protein sequence ID" value="WNF33408.1"/>
    <property type="molecule type" value="Genomic_DNA"/>
</dbReference>
<keyword evidence="1" id="KW-0472">Membrane</keyword>
<dbReference type="GeneID" id="301124606"/>
<name>A0ABY9WBK3_9BACI</name>
<feature type="transmembrane region" description="Helical" evidence="1">
    <location>
        <begin position="291"/>
        <end position="312"/>
    </location>
</feature>
<evidence type="ECO:0000313" key="3">
    <source>
        <dbReference type="EMBL" id="WNF33408.1"/>
    </source>
</evidence>
<dbReference type="InterPro" id="IPR003675">
    <property type="entry name" value="Rce1/LyrA-like_dom"/>
</dbReference>
<feature type="domain" description="CAAX prenyl protease 2/Lysostaphin resistance protein A-like" evidence="2">
    <location>
        <begin position="384"/>
        <end position="473"/>
    </location>
</feature>
<feature type="transmembrane region" description="Helical" evidence="1">
    <location>
        <begin position="438"/>
        <end position="458"/>
    </location>
</feature>
<protein>
    <submittedName>
        <fullName evidence="3">Type II CAAX endopeptidase family protein</fullName>
    </submittedName>
</protein>
<dbReference type="Proteomes" id="UP001303701">
    <property type="component" value="Chromosome"/>
</dbReference>
<sequence length="499" mass="56994">MMTTIIHLLWIILPIAGTFLFYKFKPKTYESLLLHKKEARELAVQFIKRYSGIDVSDWDFYAMYWYDRNTVNMLHHLGLLSKVRHILYHWGLVESWRIRFVRENRSVIIGINSNGEITFYTANLSKKEMAKHKGAFSSPEQLKKELAVSDNGLWAASQFTGAGRKEEDLENIETYWYIAESQPVRMKITVEIHNGQIFYIGSEQEILTEDIETAVKKEQMESTLNMTGVLASCLAVIAAIIILINLRQNAGITASILLGAVLFFCNIITIKEDIQLSIVNTYDSRLSIKTVYALGILSAILAGLATGFVVYICSLAGHSLSNVLQIAFFDNAVWQFFVGLSVGIGCLGFFSAIFSWLEEKNWLRISPELSNRTIYLSGFTFKQGLSIGLQSSIAEETVYRLLIIPTIWWLSGNWALAIIISSILWAIMHQGTGFHPRWIRWIQLVIFGIILGFFFIQFGFLSSLTIHFIYNFILVMKPLWDYTFQKKLKASETFKQPSV</sequence>
<keyword evidence="1" id="KW-1133">Transmembrane helix</keyword>
<feature type="transmembrane region" description="Helical" evidence="1">
    <location>
        <begin position="332"/>
        <end position="354"/>
    </location>
</feature>
<feature type="transmembrane region" description="Helical" evidence="1">
    <location>
        <begin position="6"/>
        <end position="24"/>
    </location>
</feature>
<gene>
    <name evidence="3" type="ORF">RI196_01475</name>
</gene>
<evidence type="ECO:0000256" key="1">
    <source>
        <dbReference type="SAM" id="Phobius"/>
    </source>
</evidence>
<evidence type="ECO:0000313" key="4">
    <source>
        <dbReference type="Proteomes" id="UP001303701"/>
    </source>
</evidence>
<proteinExistence type="predicted"/>
<keyword evidence="4" id="KW-1185">Reference proteome</keyword>
<dbReference type="RefSeq" id="WP_232515641.1">
    <property type="nucleotide sequence ID" value="NZ_CP134501.1"/>
</dbReference>
<feature type="transmembrane region" description="Helical" evidence="1">
    <location>
        <begin position="224"/>
        <end position="244"/>
    </location>
</feature>
<feature type="transmembrane region" description="Helical" evidence="1">
    <location>
        <begin position="250"/>
        <end position="270"/>
    </location>
</feature>
<organism evidence="3 4">
    <name type="scientific">Aeribacillus composti</name>
    <dbReference type="NCBI Taxonomy" id="1868734"/>
    <lineage>
        <taxon>Bacteria</taxon>
        <taxon>Bacillati</taxon>
        <taxon>Bacillota</taxon>
        <taxon>Bacilli</taxon>
        <taxon>Bacillales</taxon>
        <taxon>Bacillaceae</taxon>
        <taxon>Aeribacillus</taxon>
    </lineage>
</organism>